<dbReference type="GO" id="GO:0004252">
    <property type="term" value="F:serine-type endopeptidase activity"/>
    <property type="evidence" value="ECO:0007669"/>
    <property type="project" value="InterPro"/>
</dbReference>
<name>A0A920CVN5_9BACL</name>
<dbReference type="SUPFAM" id="SSF50494">
    <property type="entry name" value="Trypsin-like serine proteases"/>
    <property type="match status" value="1"/>
</dbReference>
<dbReference type="Pfam" id="PF13365">
    <property type="entry name" value="Trypsin_2"/>
    <property type="match status" value="1"/>
</dbReference>
<keyword evidence="6" id="KW-1133">Transmembrane helix</keyword>
<feature type="region of interest" description="Disordered" evidence="5">
    <location>
        <begin position="1"/>
        <end position="47"/>
    </location>
</feature>
<evidence type="ECO:0000256" key="6">
    <source>
        <dbReference type="SAM" id="Phobius"/>
    </source>
</evidence>
<evidence type="ECO:0000313" key="8">
    <source>
        <dbReference type="Proteomes" id="UP000683139"/>
    </source>
</evidence>
<keyword evidence="4" id="KW-0720">Serine protease</keyword>
<feature type="compositionally biased region" description="Low complexity" evidence="5">
    <location>
        <begin position="1"/>
        <end position="15"/>
    </location>
</feature>
<feature type="compositionally biased region" description="Basic and acidic residues" evidence="5">
    <location>
        <begin position="16"/>
        <end position="28"/>
    </location>
</feature>
<feature type="compositionally biased region" description="Acidic residues" evidence="5">
    <location>
        <begin position="29"/>
        <end position="44"/>
    </location>
</feature>
<keyword evidence="3" id="KW-0378">Hydrolase</keyword>
<evidence type="ECO:0000256" key="3">
    <source>
        <dbReference type="ARBA" id="ARBA00022801"/>
    </source>
</evidence>
<keyword evidence="8" id="KW-1185">Reference proteome</keyword>
<evidence type="ECO:0000313" key="7">
    <source>
        <dbReference type="EMBL" id="GIP18352.1"/>
    </source>
</evidence>
<evidence type="ECO:0000256" key="1">
    <source>
        <dbReference type="ARBA" id="ARBA00010541"/>
    </source>
</evidence>
<dbReference type="PRINTS" id="PR00834">
    <property type="entry name" value="PROTEASES2C"/>
</dbReference>
<protein>
    <recommendedName>
        <fullName evidence="9">Serine protease</fullName>
    </recommendedName>
</protein>
<comment type="caution">
    <text evidence="7">The sequence shown here is derived from an EMBL/GenBank/DDBJ whole genome shotgun (WGS) entry which is preliminary data.</text>
</comment>
<keyword evidence="2" id="KW-0645">Protease</keyword>
<dbReference type="Gene3D" id="2.40.10.10">
    <property type="entry name" value="Trypsin-like serine proteases"/>
    <property type="match status" value="2"/>
</dbReference>
<reference evidence="7" key="1">
    <citation type="submission" date="2021-03" db="EMBL/GenBank/DDBJ databases">
        <title>Antimicrobial resistance genes in bacteria isolated from Japanese honey, and their potential for conferring macrolide and lincosamide resistance in the American foulbrood pathogen Paenibacillus larvae.</title>
        <authorList>
            <person name="Okamoto M."/>
            <person name="Kumagai M."/>
            <person name="Kanamori H."/>
            <person name="Takamatsu D."/>
        </authorList>
    </citation>
    <scope>NUCLEOTIDE SEQUENCE</scope>
    <source>
        <strain evidence="7">J40TS1</strain>
    </source>
</reference>
<feature type="transmembrane region" description="Helical" evidence="6">
    <location>
        <begin position="58"/>
        <end position="78"/>
    </location>
</feature>
<dbReference type="InterPro" id="IPR001940">
    <property type="entry name" value="Peptidase_S1C"/>
</dbReference>
<accession>A0A920CVN5</accession>
<dbReference type="PANTHER" id="PTHR43343">
    <property type="entry name" value="PEPTIDASE S12"/>
    <property type="match status" value="1"/>
</dbReference>
<evidence type="ECO:0000256" key="4">
    <source>
        <dbReference type="ARBA" id="ARBA00022825"/>
    </source>
</evidence>
<evidence type="ECO:0008006" key="9">
    <source>
        <dbReference type="Google" id="ProtNLM"/>
    </source>
</evidence>
<dbReference type="InterPro" id="IPR009003">
    <property type="entry name" value="Peptidase_S1_PA"/>
</dbReference>
<dbReference type="Proteomes" id="UP000683139">
    <property type="component" value="Unassembled WGS sequence"/>
</dbReference>
<dbReference type="PANTHER" id="PTHR43343:SF3">
    <property type="entry name" value="PROTEASE DO-LIKE 8, CHLOROPLASTIC"/>
    <property type="match status" value="1"/>
</dbReference>
<dbReference type="RefSeq" id="WP_213518666.1">
    <property type="nucleotide sequence ID" value="NZ_BOSE01000008.1"/>
</dbReference>
<evidence type="ECO:0000256" key="5">
    <source>
        <dbReference type="SAM" id="MobiDB-lite"/>
    </source>
</evidence>
<keyword evidence="6" id="KW-0812">Transmembrane</keyword>
<gene>
    <name evidence="7" type="ORF">J40TS1_39940</name>
</gene>
<dbReference type="EMBL" id="BOSE01000008">
    <property type="protein sequence ID" value="GIP18352.1"/>
    <property type="molecule type" value="Genomic_DNA"/>
</dbReference>
<dbReference type="InterPro" id="IPR043504">
    <property type="entry name" value="Peptidase_S1_PA_chymotrypsin"/>
</dbReference>
<evidence type="ECO:0000256" key="2">
    <source>
        <dbReference type="ARBA" id="ARBA00022670"/>
    </source>
</evidence>
<sequence>MENNPNRNNENALSNSDEKQENETHKSYEDEEWDFETEDDDEDGGSSVTRRKWIRNTIIFLLVAALVGNILAFWPQIYNMKTLPFLFKSQELSSQAEIQGYKEAVVLVSTDKGKGTGFHINGGYIVTNYHVIEDNDYIIVKFPEHRQSYKAELSDSDPNLDIAILKADIGDQQLPFIEIERNSKQWEPDEHIYVIGNPLYFTQIATEGAIIGLIPIQGRQKPVMALNAPVYSGNSGSPVINEHGKAIAVVYATANILHQEQMIEAGLAVPIADLEGLLQALLPSEAE</sequence>
<dbReference type="InterPro" id="IPR051201">
    <property type="entry name" value="Chloro_Bact_Ser_Proteases"/>
</dbReference>
<dbReference type="AlphaFoldDB" id="A0A920CVN5"/>
<proteinExistence type="inferred from homology"/>
<organism evidence="7 8">
    <name type="scientific">Paenibacillus montaniterrae</name>
    <dbReference type="NCBI Taxonomy" id="429341"/>
    <lineage>
        <taxon>Bacteria</taxon>
        <taxon>Bacillati</taxon>
        <taxon>Bacillota</taxon>
        <taxon>Bacilli</taxon>
        <taxon>Bacillales</taxon>
        <taxon>Paenibacillaceae</taxon>
        <taxon>Paenibacillus</taxon>
    </lineage>
</organism>
<dbReference type="GO" id="GO:0006508">
    <property type="term" value="P:proteolysis"/>
    <property type="evidence" value="ECO:0007669"/>
    <property type="project" value="UniProtKB-KW"/>
</dbReference>
<keyword evidence="6" id="KW-0472">Membrane</keyword>
<comment type="similarity">
    <text evidence="1">Belongs to the peptidase S1C family.</text>
</comment>